<feature type="transmembrane region" description="Helical" evidence="1">
    <location>
        <begin position="115"/>
        <end position="134"/>
    </location>
</feature>
<dbReference type="HOGENOM" id="CLU_108933_1_1_9"/>
<dbReference type="GeneID" id="98918450"/>
<keyword evidence="1" id="KW-0812">Transmembrane</keyword>
<gene>
    <name evidence="2" type="ORF">BUTYVIB_00082</name>
</gene>
<protein>
    <submittedName>
        <fullName evidence="2">Heptaprenyl diphosphate synthase component I</fullName>
    </submittedName>
</protein>
<dbReference type="AlphaFoldDB" id="D4RWP5"/>
<proteinExistence type="predicted"/>
<name>D4RWP5_9FIRM</name>
<evidence type="ECO:0000313" key="3">
    <source>
        <dbReference type="Proteomes" id="UP000006238"/>
    </source>
</evidence>
<feature type="transmembrane region" description="Helical" evidence="1">
    <location>
        <begin position="78"/>
        <end position="103"/>
    </location>
</feature>
<evidence type="ECO:0000256" key="1">
    <source>
        <dbReference type="SAM" id="Phobius"/>
    </source>
</evidence>
<sequence>MMEYQANNGHGKSNVAVYGMLLSICLVMGYLENLIPIAVPVPGIKPGFSNIVIIWVLYSMGIKYAIMLSAGKILLCGFLFGNLYTILFSFAGAVLSLACMILLKHTKKFSMTGVSIAGGVCHNIGQIIVAVIVLENSRIIYYLPFLMISGIVFGVVVGIISGILYKRIKIT</sequence>
<dbReference type="Gene3D" id="1.10.1760.20">
    <property type="match status" value="1"/>
</dbReference>
<organism evidence="2 3">
    <name type="scientific">Eshraghiella crossota DSM 2876</name>
    <dbReference type="NCBI Taxonomy" id="511680"/>
    <lineage>
        <taxon>Bacteria</taxon>
        <taxon>Bacillati</taxon>
        <taxon>Bacillota</taxon>
        <taxon>Clostridia</taxon>
        <taxon>Lachnospirales</taxon>
        <taxon>Lachnospiraceae</taxon>
        <taxon>Eshraghiella</taxon>
    </lineage>
</organism>
<dbReference type="PIRSF" id="PIRSF027391">
    <property type="entry name" value="Hpre_diP_synt_I"/>
    <property type="match status" value="1"/>
</dbReference>
<accession>D4RWP5</accession>
<comment type="caution">
    <text evidence="2">The sequence shown here is derived from an EMBL/GenBank/DDBJ whole genome shotgun (WGS) entry which is preliminary data.</text>
</comment>
<dbReference type="Proteomes" id="UP000006238">
    <property type="component" value="Unassembled WGS sequence"/>
</dbReference>
<dbReference type="EMBL" id="ABWN01000017">
    <property type="protein sequence ID" value="EFF69569.1"/>
    <property type="molecule type" value="Genomic_DNA"/>
</dbReference>
<feature type="transmembrane region" description="Helical" evidence="1">
    <location>
        <begin position="15"/>
        <end position="35"/>
    </location>
</feature>
<dbReference type="InterPro" id="IPR010898">
    <property type="entry name" value="Hpre_diP_synth_I"/>
</dbReference>
<dbReference type="RefSeq" id="WP_005600652.1">
    <property type="nucleotide sequence ID" value="NZ_GG663519.1"/>
</dbReference>
<evidence type="ECO:0000313" key="2">
    <source>
        <dbReference type="EMBL" id="EFF69569.1"/>
    </source>
</evidence>
<keyword evidence="3" id="KW-1185">Reference proteome</keyword>
<feature type="transmembrane region" description="Helical" evidence="1">
    <location>
        <begin position="140"/>
        <end position="165"/>
    </location>
</feature>
<reference evidence="2 3" key="1">
    <citation type="submission" date="2010-02" db="EMBL/GenBank/DDBJ databases">
        <authorList>
            <person name="Weinstock G."/>
            <person name="Sodergren E."/>
            <person name="Clifton S."/>
            <person name="Fulton L."/>
            <person name="Fulton B."/>
            <person name="Courtney L."/>
            <person name="Fronick C."/>
            <person name="Harrison M."/>
            <person name="Strong C."/>
            <person name="Farmer C."/>
            <person name="Delahaunty K."/>
            <person name="Markovic C."/>
            <person name="Hall O."/>
            <person name="Minx P."/>
            <person name="Tomlinson C."/>
            <person name="Mitreva M."/>
            <person name="Nelson J."/>
            <person name="Hou S."/>
            <person name="Wollam A."/>
            <person name="Pepin K.H."/>
            <person name="Johnson M."/>
            <person name="Bhonagiri V."/>
            <person name="Zhang X."/>
            <person name="Suruliraj S."/>
            <person name="Warren W."/>
            <person name="Chinwalla A."/>
            <person name="Mardis E.R."/>
            <person name="Wilson R.K."/>
        </authorList>
    </citation>
    <scope>NUCLEOTIDE SEQUENCE [LARGE SCALE GENOMIC DNA]</scope>
    <source>
        <strain evidence="2 3">DSM 2876</strain>
    </source>
</reference>
<dbReference type="STRING" id="45851.BHV86_06195"/>
<dbReference type="Pfam" id="PF07456">
    <property type="entry name" value="Hpre_diP_synt_I"/>
    <property type="match status" value="1"/>
</dbReference>
<dbReference type="InterPro" id="IPR014535">
    <property type="entry name" value="Hpre_diP_synt_I"/>
</dbReference>
<dbReference type="eggNOG" id="COG4769">
    <property type="taxonomic scope" value="Bacteria"/>
</dbReference>
<keyword evidence="1" id="KW-1133">Transmembrane helix</keyword>
<keyword evidence="1" id="KW-0472">Membrane</keyword>
<feature type="transmembrane region" description="Helical" evidence="1">
    <location>
        <begin position="47"/>
        <end position="66"/>
    </location>
</feature>